<dbReference type="RefSeq" id="WP_369207308.1">
    <property type="nucleotide sequence ID" value="NZ_JBFNXQ010000041.1"/>
</dbReference>
<feature type="transmembrane region" description="Helical" evidence="1">
    <location>
        <begin position="323"/>
        <end position="343"/>
    </location>
</feature>
<organism evidence="2 3">
    <name type="scientific">Geodermatophilus maliterrae</name>
    <dbReference type="NCBI Taxonomy" id="3162531"/>
    <lineage>
        <taxon>Bacteria</taxon>
        <taxon>Bacillati</taxon>
        <taxon>Actinomycetota</taxon>
        <taxon>Actinomycetes</taxon>
        <taxon>Geodermatophilales</taxon>
        <taxon>Geodermatophilaceae</taxon>
        <taxon>Geodermatophilus</taxon>
    </lineage>
</organism>
<feature type="transmembrane region" description="Helical" evidence="1">
    <location>
        <begin position="121"/>
        <end position="141"/>
    </location>
</feature>
<sequence length="403" mass="42872">MADRGLARRVMDVLPGRGDAVRAPELRSDEGRSASRLELFFDLAFVLVVAELAIALREDVTWHGYTVFAGLFATVWWSWISSTLYANRFDHDDVVYRLYKLGSMAAVVGLAASASEATGKRFAVFVVCHLLLRLMLMLQYHRAYRHVVEARPLTRLYLAGAAAGAVLWAVSLAVPRPAAFALWAAAILVEALVPLLATRSSADVPLHVEHLPERFALFTILVLGEPIAGVAHGLYDAEWSGPALPVAVLAFVLAAALWWTYFDLAGARAKRLLSEAGESNGAHSHDVYVFGHLPLTLALATVGAGVELAVVEAAAGEVPTGTRLLLAGGVALFLVSASVTTSAMTSSRRGWWWPVLAAGVALLDVLLELPAVVVVGALAGLVVVVVVAGSVQRSAGELTTEEV</sequence>
<evidence type="ECO:0000313" key="2">
    <source>
        <dbReference type="EMBL" id="MEX5719455.1"/>
    </source>
</evidence>
<feature type="transmembrane region" description="Helical" evidence="1">
    <location>
        <begin position="373"/>
        <end position="391"/>
    </location>
</feature>
<dbReference type="InterPro" id="IPR010640">
    <property type="entry name" value="Low_temperature_requirement_A"/>
</dbReference>
<feature type="transmembrane region" description="Helical" evidence="1">
    <location>
        <begin position="153"/>
        <end position="174"/>
    </location>
</feature>
<proteinExistence type="predicted"/>
<dbReference type="Pfam" id="PF06772">
    <property type="entry name" value="LtrA"/>
    <property type="match status" value="1"/>
</dbReference>
<accession>A0ABV3XFV0</accession>
<feature type="transmembrane region" description="Helical" evidence="1">
    <location>
        <begin position="247"/>
        <end position="266"/>
    </location>
</feature>
<evidence type="ECO:0000313" key="3">
    <source>
        <dbReference type="Proteomes" id="UP001560045"/>
    </source>
</evidence>
<dbReference type="PANTHER" id="PTHR36840:SF1">
    <property type="entry name" value="BLL5714 PROTEIN"/>
    <property type="match status" value="1"/>
</dbReference>
<feature type="transmembrane region" description="Helical" evidence="1">
    <location>
        <begin position="217"/>
        <end position="235"/>
    </location>
</feature>
<name>A0ABV3XFV0_9ACTN</name>
<feature type="transmembrane region" description="Helical" evidence="1">
    <location>
        <begin position="180"/>
        <end position="197"/>
    </location>
</feature>
<protein>
    <submittedName>
        <fullName evidence="2">Low temperature requirement protein A</fullName>
    </submittedName>
</protein>
<dbReference type="PANTHER" id="PTHR36840">
    <property type="entry name" value="BLL5714 PROTEIN"/>
    <property type="match status" value="1"/>
</dbReference>
<keyword evidence="3" id="KW-1185">Reference proteome</keyword>
<dbReference type="Proteomes" id="UP001560045">
    <property type="component" value="Unassembled WGS sequence"/>
</dbReference>
<evidence type="ECO:0000256" key="1">
    <source>
        <dbReference type="SAM" id="Phobius"/>
    </source>
</evidence>
<comment type="caution">
    <text evidence="2">The sequence shown here is derived from an EMBL/GenBank/DDBJ whole genome shotgun (WGS) entry which is preliminary data.</text>
</comment>
<dbReference type="EMBL" id="JBFNXQ010000041">
    <property type="protein sequence ID" value="MEX5719455.1"/>
    <property type="molecule type" value="Genomic_DNA"/>
</dbReference>
<keyword evidence="1" id="KW-0472">Membrane</keyword>
<feature type="transmembrane region" description="Helical" evidence="1">
    <location>
        <begin position="287"/>
        <end position="311"/>
    </location>
</feature>
<feature type="transmembrane region" description="Helical" evidence="1">
    <location>
        <begin position="98"/>
        <end position="115"/>
    </location>
</feature>
<feature type="transmembrane region" description="Helical" evidence="1">
    <location>
        <begin position="62"/>
        <end position="86"/>
    </location>
</feature>
<keyword evidence="1" id="KW-0812">Transmembrane</keyword>
<keyword evidence="1" id="KW-1133">Transmembrane helix</keyword>
<gene>
    <name evidence="2" type="ORF">ABQ292_13910</name>
</gene>
<reference evidence="2 3" key="1">
    <citation type="submission" date="2024-06" db="EMBL/GenBank/DDBJ databases">
        <title>Draft genome sequence of Geodermatophilus badlandi, a novel member of the Geodermatophilaceae isolated from badland sedimentary rocks in the Red desert, Wyoming, USA.</title>
        <authorList>
            <person name="Ben Tekaya S."/>
            <person name="Nouioui I."/>
            <person name="Flores G.M."/>
            <person name="Shaal M.N."/>
            <person name="Bredoire F."/>
            <person name="Basile F."/>
            <person name="Van Diepen L."/>
            <person name="Ward N.L."/>
        </authorList>
    </citation>
    <scope>NUCLEOTIDE SEQUENCE [LARGE SCALE GENOMIC DNA]</scope>
    <source>
        <strain evidence="2 3">WL48A</strain>
    </source>
</reference>